<keyword evidence="5" id="KW-0067">ATP-binding</keyword>
<keyword evidence="7" id="KW-0648">Protein biosynthesis</keyword>
<evidence type="ECO:0000256" key="1">
    <source>
        <dbReference type="ARBA" id="ARBA00022527"/>
    </source>
</evidence>
<dbReference type="Pfam" id="PF02816">
    <property type="entry name" value="Alpha_kinase"/>
    <property type="match status" value="1"/>
</dbReference>
<reference evidence="7 8" key="1">
    <citation type="journal article" date="2017" name="Mol. Biol. Evol.">
        <title>The 4-celled Tetrabaena socialis nuclear genome reveals the essential components for genetic control of cell number at the origin of multicellularity in the volvocine lineage.</title>
        <authorList>
            <person name="Featherston J."/>
            <person name="Arakaki Y."/>
            <person name="Hanschen E.R."/>
            <person name="Ferris P.J."/>
            <person name="Michod R.E."/>
            <person name="Olson B.J.S.C."/>
            <person name="Nozaki H."/>
            <person name="Durand P.M."/>
        </authorList>
    </citation>
    <scope>NUCLEOTIDE SEQUENCE [LARGE SCALE GENOMIC DNA]</scope>
    <source>
        <strain evidence="7 8">NIES-571</strain>
    </source>
</reference>
<dbReference type="EMBL" id="PGGS01001467">
    <property type="protein sequence ID" value="PNH00366.1"/>
    <property type="molecule type" value="Genomic_DNA"/>
</dbReference>
<keyword evidence="3" id="KW-0547">Nucleotide-binding</keyword>
<dbReference type="Proteomes" id="UP000236333">
    <property type="component" value="Unassembled WGS sequence"/>
</dbReference>
<keyword evidence="4 7" id="KW-0418">Kinase</keyword>
<evidence type="ECO:0000259" key="6">
    <source>
        <dbReference type="PROSITE" id="PS51158"/>
    </source>
</evidence>
<dbReference type="OrthoDB" id="543536at2759"/>
<dbReference type="InterPro" id="IPR036465">
    <property type="entry name" value="vWFA_dom_sf"/>
</dbReference>
<comment type="caution">
    <text evidence="7">The sequence shown here is derived from an EMBL/GenBank/DDBJ whole genome shotgun (WGS) entry which is preliminary data.</text>
</comment>
<dbReference type="PANTHER" id="PTHR45992">
    <property type="entry name" value="EUKARYOTIC ELONGATION FACTOR 2 KINASE-RELATED"/>
    <property type="match status" value="1"/>
</dbReference>
<dbReference type="InterPro" id="IPR011009">
    <property type="entry name" value="Kinase-like_dom_sf"/>
</dbReference>
<dbReference type="PROSITE" id="PS51158">
    <property type="entry name" value="ALPHA_KINASE"/>
    <property type="match status" value="1"/>
</dbReference>
<protein>
    <submittedName>
        <fullName evidence="7">Eukaryotic elongation factor 2 kinase</fullName>
    </submittedName>
</protein>
<feature type="domain" description="Alpha-type protein kinase" evidence="6">
    <location>
        <begin position="394"/>
        <end position="658"/>
    </location>
</feature>
<gene>
    <name evidence="7" type="ORF">TSOC_013816</name>
</gene>
<sequence length="661" mass="72510">MDGLVSHFDGLRMDGRIDLPTSSITVVSHTHGRERREERGIDRRELQETGVVYVTDETMRHEITSWRMQDAPDEAPPLHAGGAGGGTSHVVVVVDCSGSMRKDDVPGYPTRTAAVYDCLARNLVEPQLRVGGGGMEVSLIEMSDGATVLLERSPVDQQLMDFLKRRAKSNARYHGNYLPALDAALDLLAGDAARQTQLFLVFLSDGAPSDHNKMACRHGCIVWQPCEGEGVAANGRPKLQTCPAAKGCRYAVRQQVQEQCVQRIKKLGDLLGRDRVYIGTVAFGPPSEEYTVLAAMAAALPRNSFQKLGLSAGCLRTAFTSLTSSLTTMRTDAGGSRPGLTLRTDIGKKGQRQAYEESHHIKDGVGWDVYCGVLCQKKQRYDLGLGEMVNEPFTDSPLVENWRRAYPDKMQRGVAHAKLKFGEGAERAVYQCCEVVSVDGGLTAHCIGPRLVAKSTRFSQHLDDADFHRVFCRTQGEAEELAQLFNRRLQLGPEWQVHFLSCCVYTIKVHKYDRGMTDLLVEQELEGKFTKNNNAGGVTKAASGGKEALRRGMGAIAEEDEEEDEADVESSARMRVVEHVPQCFSHFTYNVAQGKKLVCDLQGVWNAVDGFMMTDPVIHHGSGTKRNGATDKGPAGMAAFFSTHVCNALCRRLGLPPGPQR</sequence>
<dbReference type="GO" id="GO:0005524">
    <property type="term" value="F:ATP binding"/>
    <property type="evidence" value="ECO:0007669"/>
    <property type="project" value="UniProtKB-KW"/>
</dbReference>
<keyword evidence="1" id="KW-0723">Serine/threonine-protein kinase</keyword>
<dbReference type="Gene3D" id="3.20.200.10">
    <property type="entry name" value="MHCK/EF2 kinase"/>
    <property type="match status" value="1"/>
</dbReference>
<dbReference type="InterPro" id="IPR051852">
    <property type="entry name" value="Alpha-type_PK"/>
</dbReference>
<dbReference type="GO" id="GO:0003746">
    <property type="term" value="F:translation elongation factor activity"/>
    <property type="evidence" value="ECO:0007669"/>
    <property type="project" value="UniProtKB-KW"/>
</dbReference>
<dbReference type="PANTHER" id="PTHR45992:SF11">
    <property type="entry name" value="ALPHA-TYPE PROTEIN KINASE DOMAIN-CONTAINING PROTEIN"/>
    <property type="match status" value="1"/>
</dbReference>
<dbReference type="InterPro" id="IPR002035">
    <property type="entry name" value="VWF_A"/>
</dbReference>
<dbReference type="SUPFAM" id="SSF56112">
    <property type="entry name" value="Protein kinase-like (PK-like)"/>
    <property type="match status" value="1"/>
</dbReference>
<organism evidence="7 8">
    <name type="scientific">Tetrabaena socialis</name>
    <dbReference type="NCBI Taxonomy" id="47790"/>
    <lineage>
        <taxon>Eukaryota</taxon>
        <taxon>Viridiplantae</taxon>
        <taxon>Chlorophyta</taxon>
        <taxon>core chlorophytes</taxon>
        <taxon>Chlorophyceae</taxon>
        <taxon>CS clade</taxon>
        <taxon>Chlamydomonadales</taxon>
        <taxon>Tetrabaenaceae</taxon>
        <taxon>Tetrabaena</taxon>
    </lineage>
</organism>
<name>A0A2J7ZJC9_9CHLO</name>
<evidence type="ECO:0000313" key="8">
    <source>
        <dbReference type="Proteomes" id="UP000236333"/>
    </source>
</evidence>
<dbReference type="GO" id="GO:0004674">
    <property type="term" value="F:protein serine/threonine kinase activity"/>
    <property type="evidence" value="ECO:0007669"/>
    <property type="project" value="UniProtKB-KW"/>
</dbReference>
<dbReference type="Pfam" id="PF13519">
    <property type="entry name" value="VWA_2"/>
    <property type="match status" value="1"/>
</dbReference>
<evidence type="ECO:0000256" key="5">
    <source>
        <dbReference type="ARBA" id="ARBA00022840"/>
    </source>
</evidence>
<dbReference type="SUPFAM" id="SSF53300">
    <property type="entry name" value="vWA-like"/>
    <property type="match status" value="1"/>
</dbReference>
<dbReference type="InterPro" id="IPR004166">
    <property type="entry name" value="a-kinase_dom"/>
</dbReference>
<evidence type="ECO:0000313" key="7">
    <source>
        <dbReference type="EMBL" id="PNH00366.1"/>
    </source>
</evidence>
<keyword evidence="7" id="KW-0251">Elongation factor</keyword>
<evidence type="ECO:0000256" key="4">
    <source>
        <dbReference type="ARBA" id="ARBA00022777"/>
    </source>
</evidence>
<evidence type="ECO:0000256" key="3">
    <source>
        <dbReference type="ARBA" id="ARBA00022741"/>
    </source>
</evidence>
<dbReference type="SMART" id="SM00811">
    <property type="entry name" value="Alpha_kinase"/>
    <property type="match status" value="1"/>
</dbReference>
<keyword evidence="2" id="KW-0808">Transferase</keyword>
<proteinExistence type="predicted"/>
<dbReference type="AlphaFoldDB" id="A0A2J7ZJC9"/>
<dbReference type="Gene3D" id="3.40.50.410">
    <property type="entry name" value="von Willebrand factor, type A domain"/>
    <property type="match status" value="1"/>
</dbReference>
<evidence type="ECO:0000256" key="2">
    <source>
        <dbReference type="ARBA" id="ARBA00022679"/>
    </source>
</evidence>
<accession>A0A2J7ZJC9</accession>
<keyword evidence="8" id="KW-1185">Reference proteome</keyword>